<sequence>MQLADQIIRRISTAIFKMDLDRYQRVRNDSNGVFSSAGQTGGQEREFVKNGSNSGRNSLVAILGQE</sequence>
<organism evidence="1 2">
    <name type="scientific">Bhargavaea cecembensis</name>
    <dbReference type="NCBI Taxonomy" id="394098"/>
    <lineage>
        <taxon>Bacteria</taxon>
        <taxon>Bacillati</taxon>
        <taxon>Bacillota</taxon>
        <taxon>Bacilli</taxon>
        <taxon>Bacillales</taxon>
        <taxon>Caryophanaceae</taxon>
        <taxon>Bhargavaea</taxon>
    </lineage>
</organism>
<accession>A0A163F5N4</accession>
<name>A0A163F5N4_9BACL</name>
<evidence type="ECO:0000313" key="1">
    <source>
        <dbReference type="EMBL" id="KZE38011.1"/>
    </source>
</evidence>
<protein>
    <submittedName>
        <fullName evidence="1">Uncharacterized protein</fullName>
    </submittedName>
</protein>
<dbReference type="EMBL" id="LQNT01000009">
    <property type="protein sequence ID" value="KZE38011.1"/>
    <property type="molecule type" value="Genomic_DNA"/>
</dbReference>
<gene>
    <name evidence="1" type="ORF">AV656_03515</name>
</gene>
<reference evidence="1 2" key="1">
    <citation type="submission" date="2016-01" db="EMBL/GenBank/DDBJ databases">
        <title>Whole genome sequencing of Bhargavaea cecembensis T14.</title>
        <authorList>
            <person name="Hong K.W."/>
        </authorList>
    </citation>
    <scope>NUCLEOTIDE SEQUENCE [LARGE SCALE GENOMIC DNA]</scope>
    <source>
        <strain evidence="1 2">T14</strain>
    </source>
</reference>
<evidence type="ECO:0000313" key="2">
    <source>
        <dbReference type="Proteomes" id="UP000076490"/>
    </source>
</evidence>
<dbReference type="AlphaFoldDB" id="A0A163F5N4"/>
<proteinExistence type="predicted"/>
<comment type="caution">
    <text evidence="1">The sequence shown here is derived from an EMBL/GenBank/DDBJ whole genome shotgun (WGS) entry which is preliminary data.</text>
</comment>
<dbReference type="Proteomes" id="UP000076490">
    <property type="component" value="Unassembled WGS sequence"/>
</dbReference>